<sequence length="820" mass="91435">NRIAAGEVIVAPFNVIKELLENSIDAGAHRIEIHIENGGYGLIKIRDDGVGIRKKDLPIVCARHTTSKIKKYNDLSTVGTFGFRGEALFSMSCCANVRISSKVREHDGMTATYSDGKITSGPSSYAMTDGTMIEVRDLFYNNSVRYNSRPKATVDTRKITEVVSKYAVAYPSISFTLFSNDRELVTTFGSATSEEVIRLIYNIDNAKMLFNLRLTPIIRCSIDLYLNHPSMTSKKQVSAIFVNGRLIKCREIKKAIETAYSDSAGPSVRPFYVALITIPQEEVDVNVHPSKETVTFPAVHEISEAVERDIKSALEMRRSTHPVTPIKEKKPKHQTAPTTPQRSLDSMLGITSPNITAQQPVRAPQAIVEKEETDDSQSIINPLPEPETPLTPRERARLLMGLPLHSQSQTQSQTQNPIPQLQIEEDVETEKEAEAPRAPTTVRVSAPHQREVPSFKESVQKVLESSSDDEEIPIPLPPNFQGGDNAKEEEEDDIPLLPKPPIPITKERSDIAKASDQYMEDCIEMPMVPASIRRQLTKPARIPKADRPQSSKPKKVSLFEELRYDRSKNPSQDIPMRTLEQLFTPPTVIHRQFRPVENLVILQMRADREESISSSLAQIMRELSFVGCCGLHSFLISNGDVLYLCNTFGLIRDYFRQLLLEGFQNLTQLRLDPPIDIAASVSLIGGNGEEAAKILEPKSAMLRDYFSMSIDGGRVFAMPQLVPSFVPSFSAMPLFLSKLAFETNWEEEAPCLSTVIGLIADVSVPVPDDENDQETLSRLQTQIATIIAPSMKEKFVPTMDAGDTVLRLHTIASLYQLFES</sequence>
<feature type="domain" description="DNA mismatch repair protein S5" evidence="7">
    <location>
        <begin position="197"/>
        <end position="315"/>
    </location>
</feature>
<dbReference type="GO" id="GO:0032389">
    <property type="term" value="C:MutLalpha complex"/>
    <property type="evidence" value="ECO:0007669"/>
    <property type="project" value="TreeGrafter"/>
</dbReference>
<evidence type="ECO:0000256" key="4">
    <source>
        <dbReference type="ARBA" id="ARBA00023204"/>
    </source>
</evidence>
<dbReference type="Gene3D" id="3.30.230.10">
    <property type="match status" value="1"/>
</dbReference>
<dbReference type="GO" id="GO:0140664">
    <property type="term" value="F:ATP-dependent DNA damage sensor activity"/>
    <property type="evidence" value="ECO:0007669"/>
    <property type="project" value="InterPro"/>
</dbReference>
<evidence type="ECO:0000256" key="2">
    <source>
        <dbReference type="ARBA" id="ARBA00006082"/>
    </source>
</evidence>
<evidence type="ECO:0000256" key="6">
    <source>
        <dbReference type="SAM" id="MobiDB-lite"/>
    </source>
</evidence>
<dbReference type="CDD" id="cd16926">
    <property type="entry name" value="HATPase_MutL-MLH-PMS-like"/>
    <property type="match status" value="1"/>
</dbReference>
<feature type="region of interest" description="Disordered" evidence="6">
    <location>
        <begin position="371"/>
        <end position="390"/>
    </location>
</feature>
<dbReference type="GO" id="GO:0006298">
    <property type="term" value="P:mismatch repair"/>
    <property type="evidence" value="ECO:0007669"/>
    <property type="project" value="InterPro"/>
</dbReference>
<proteinExistence type="inferred from homology"/>
<dbReference type="PANTHER" id="PTHR10073">
    <property type="entry name" value="DNA MISMATCH REPAIR PROTEIN MLH, PMS, MUTL"/>
    <property type="match status" value="1"/>
</dbReference>
<dbReference type="InterPro" id="IPR014762">
    <property type="entry name" value="DNA_mismatch_repair_CS"/>
</dbReference>
<dbReference type="InterPro" id="IPR002099">
    <property type="entry name" value="MutL/Mlh/PMS"/>
</dbReference>
<dbReference type="InterPro" id="IPR038973">
    <property type="entry name" value="MutL/Mlh/Pms-like"/>
</dbReference>
<reference evidence="8" key="1">
    <citation type="submission" date="2010-12" db="EMBL/GenBank/DDBJ databases">
        <title>Trichomonas vaginalis, Pentatrichomonas hominis and Tritrichomonas foetus meiosis-specific genes are less variable than housekeeping or mismatch repair genes.</title>
        <authorList>
            <person name="Malik S.-B."/>
            <person name="Conrad M.D."/>
            <person name="Sullivan S.A."/>
            <person name="Jelcic M.J."/>
            <person name="Carlton J.M."/>
        </authorList>
    </citation>
    <scope>NUCLEOTIDE SEQUENCE</scope>
    <source>
        <strain evidence="8">Hs3:NIH</strain>
    </source>
</reference>
<dbReference type="GO" id="GO:0030983">
    <property type="term" value="F:mismatched DNA binding"/>
    <property type="evidence" value="ECO:0007669"/>
    <property type="project" value="InterPro"/>
</dbReference>
<dbReference type="InterPro" id="IPR032189">
    <property type="entry name" value="Mlh1_C"/>
</dbReference>
<dbReference type="Pfam" id="PF16413">
    <property type="entry name" value="Mlh1_C"/>
    <property type="match status" value="1"/>
</dbReference>
<dbReference type="NCBIfam" id="TIGR00585">
    <property type="entry name" value="mutl"/>
    <property type="match status" value="1"/>
</dbReference>
<accession>A0A0A6Z4A0</accession>
<dbReference type="InterPro" id="IPR013507">
    <property type="entry name" value="DNA_mismatch_S5_2-like"/>
</dbReference>
<protein>
    <submittedName>
        <fullName evidence="8">Mlh1B</fullName>
    </submittedName>
</protein>
<dbReference type="Gene3D" id="3.30.565.10">
    <property type="entry name" value="Histidine kinase-like ATPase, C-terminal domain"/>
    <property type="match status" value="1"/>
</dbReference>
<dbReference type="EMBL" id="JF298004">
    <property type="protein sequence ID" value="AEW27319.1"/>
    <property type="molecule type" value="Genomic_DNA"/>
</dbReference>
<keyword evidence="3" id="KW-0227">DNA damage</keyword>
<dbReference type="PANTHER" id="PTHR10073:SF52">
    <property type="entry name" value="MISMATCH REPAIR ENDONUCLEASE PMS2"/>
    <property type="match status" value="1"/>
</dbReference>
<feature type="compositionally biased region" description="Polar residues" evidence="6">
    <location>
        <begin position="335"/>
        <end position="344"/>
    </location>
</feature>
<dbReference type="FunFam" id="3.30.565.10:FF:000003">
    <property type="entry name" value="DNA mismatch repair endonuclease MutL"/>
    <property type="match status" value="1"/>
</dbReference>
<keyword evidence="4" id="KW-0234">DNA repair</keyword>
<feature type="non-terminal residue" evidence="8">
    <location>
        <position position="1"/>
    </location>
</feature>
<dbReference type="CDD" id="cd00782">
    <property type="entry name" value="MutL_Trans"/>
    <property type="match status" value="1"/>
</dbReference>
<name>A0A0A6Z4A0_9EUKA</name>
<dbReference type="GO" id="GO:0016887">
    <property type="term" value="F:ATP hydrolysis activity"/>
    <property type="evidence" value="ECO:0007669"/>
    <property type="project" value="InterPro"/>
</dbReference>
<evidence type="ECO:0000256" key="3">
    <source>
        <dbReference type="ARBA" id="ARBA00022763"/>
    </source>
</evidence>
<dbReference type="Pfam" id="PF13589">
    <property type="entry name" value="HATPase_c_3"/>
    <property type="match status" value="1"/>
</dbReference>
<dbReference type="InterPro" id="IPR014721">
    <property type="entry name" value="Ribsml_uS5_D2-typ_fold_subgr"/>
</dbReference>
<dbReference type="Pfam" id="PF01119">
    <property type="entry name" value="DNA_mis_repair"/>
    <property type="match status" value="1"/>
</dbReference>
<feature type="region of interest" description="Disordered" evidence="6">
    <location>
        <begin position="320"/>
        <end position="344"/>
    </location>
</feature>
<evidence type="ECO:0000256" key="1">
    <source>
        <dbReference type="ARBA" id="ARBA00004123"/>
    </source>
</evidence>
<comment type="subcellular location">
    <subcellularLocation>
        <location evidence="1">Nucleus</location>
    </subcellularLocation>
</comment>
<dbReference type="GO" id="GO:0005524">
    <property type="term" value="F:ATP binding"/>
    <property type="evidence" value="ECO:0007669"/>
    <property type="project" value="InterPro"/>
</dbReference>
<evidence type="ECO:0000313" key="8">
    <source>
        <dbReference type="EMBL" id="AEW27319.1"/>
    </source>
</evidence>
<organism evidence="8">
    <name type="scientific">Pentatrichomonas hominis</name>
    <dbReference type="NCBI Taxonomy" id="5728"/>
    <lineage>
        <taxon>Eukaryota</taxon>
        <taxon>Metamonada</taxon>
        <taxon>Parabasalia</taxon>
        <taxon>Trichomonadida</taxon>
        <taxon>Trichomonadidae</taxon>
        <taxon>Pentatrichomonas</taxon>
    </lineage>
</organism>
<dbReference type="SMART" id="SM01340">
    <property type="entry name" value="DNA_mis_repair"/>
    <property type="match status" value="1"/>
</dbReference>
<evidence type="ECO:0000259" key="7">
    <source>
        <dbReference type="SMART" id="SM01340"/>
    </source>
</evidence>
<dbReference type="SUPFAM" id="SSF54211">
    <property type="entry name" value="Ribosomal protein S5 domain 2-like"/>
    <property type="match status" value="1"/>
</dbReference>
<keyword evidence="5" id="KW-0539">Nucleus</keyword>
<comment type="similarity">
    <text evidence="2">Belongs to the DNA mismatch repair MutL/HexB family.</text>
</comment>
<dbReference type="SUPFAM" id="SSF55874">
    <property type="entry name" value="ATPase domain of HSP90 chaperone/DNA topoisomerase II/histidine kinase"/>
    <property type="match status" value="1"/>
</dbReference>
<dbReference type="PROSITE" id="PS00058">
    <property type="entry name" value="DNA_MISMATCH_REPAIR_1"/>
    <property type="match status" value="1"/>
</dbReference>
<dbReference type="AlphaFoldDB" id="A0A0A6Z4A0"/>
<dbReference type="InterPro" id="IPR036890">
    <property type="entry name" value="HATPase_C_sf"/>
</dbReference>
<dbReference type="InterPro" id="IPR020568">
    <property type="entry name" value="Ribosomal_Su5_D2-typ_SF"/>
</dbReference>
<feature type="region of interest" description="Disordered" evidence="6">
    <location>
        <begin position="427"/>
        <end position="504"/>
    </location>
</feature>
<evidence type="ECO:0000256" key="5">
    <source>
        <dbReference type="ARBA" id="ARBA00023242"/>
    </source>
</evidence>